<feature type="compositionally biased region" description="Basic and acidic residues" evidence="2">
    <location>
        <begin position="8"/>
        <end position="24"/>
    </location>
</feature>
<comment type="subcellular location">
    <subcellularLocation>
        <location evidence="1">Cell junction</location>
        <location evidence="1">Focal adhesion</location>
    </subcellularLocation>
</comment>
<dbReference type="EMBL" id="JBBHLL010000004">
    <property type="protein sequence ID" value="KAK7834503.1"/>
    <property type="molecule type" value="Genomic_DNA"/>
</dbReference>
<feature type="region of interest" description="Disordered" evidence="2">
    <location>
        <begin position="76"/>
        <end position="102"/>
    </location>
</feature>
<feature type="compositionally biased region" description="Polar residues" evidence="2">
    <location>
        <begin position="955"/>
        <end position="968"/>
    </location>
</feature>
<dbReference type="PANTHER" id="PTHR24216:SF65">
    <property type="entry name" value="PAXILLIN-LIKE PROTEIN 1"/>
    <property type="match status" value="1"/>
</dbReference>
<feature type="compositionally biased region" description="Basic and acidic residues" evidence="2">
    <location>
        <begin position="616"/>
        <end position="629"/>
    </location>
</feature>
<organism evidence="3 4">
    <name type="scientific">Myodes glareolus</name>
    <name type="common">Bank vole</name>
    <name type="synonym">Clethrionomys glareolus</name>
    <dbReference type="NCBI Taxonomy" id="447135"/>
    <lineage>
        <taxon>Eukaryota</taxon>
        <taxon>Metazoa</taxon>
        <taxon>Chordata</taxon>
        <taxon>Craniata</taxon>
        <taxon>Vertebrata</taxon>
        <taxon>Euteleostomi</taxon>
        <taxon>Mammalia</taxon>
        <taxon>Eutheria</taxon>
        <taxon>Euarchontoglires</taxon>
        <taxon>Glires</taxon>
        <taxon>Rodentia</taxon>
        <taxon>Myomorpha</taxon>
        <taxon>Muroidea</taxon>
        <taxon>Cricetidae</taxon>
        <taxon>Arvicolinae</taxon>
        <taxon>Myodes</taxon>
    </lineage>
</organism>
<protein>
    <submittedName>
        <fullName evidence="3">Uncharacterized protein</fullName>
    </submittedName>
</protein>
<feature type="compositionally biased region" description="Basic and acidic residues" evidence="2">
    <location>
        <begin position="660"/>
        <end position="672"/>
    </location>
</feature>
<feature type="compositionally biased region" description="Basic residues" evidence="2">
    <location>
        <begin position="630"/>
        <end position="639"/>
    </location>
</feature>
<evidence type="ECO:0000313" key="3">
    <source>
        <dbReference type="EMBL" id="KAK7834503.1"/>
    </source>
</evidence>
<feature type="compositionally biased region" description="Basic and acidic residues" evidence="2">
    <location>
        <begin position="263"/>
        <end position="273"/>
    </location>
</feature>
<feature type="compositionally biased region" description="Pro residues" evidence="2">
    <location>
        <begin position="34"/>
        <end position="45"/>
    </location>
</feature>
<accession>A0AAW0K6U0</accession>
<gene>
    <name evidence="3" type="ORF">U0070_017689</name>
</gene>
<feature type="compositionally biased region" description="Polar residues" evidence="2">
    <location>
        <begin position="1143"/>
        <end position="1160"/>
    </location>
</feature>
<feature type="region of interest" description="Disordered" evidence="2">
    <location>
        <begin position="614"/>
        <end position="687"/>
    </location>
</feature>
<proteinExistence type="predicted"/>
<comment type="caution">
    <text evidence="3">The sequence shown here is derived from an EMBL/GenBank/DDBJ whole genome shotgun (WGS) entry which is preliminary data.</text>
</comment>
<feature type="compositionally biased region" description="Pro residues" evidence="2">
    <location>
        <begin position="209"/>
        <end position="221"/>
    </location>
</feature>
<sequence>PASITRRWRSDWRKAHFWNEEGRVTPRVSRGSFSPPPAQRPPTSPHPHRFPRPGRSQPPSEPHHHWLMITPVKAARPATGHPRCAPAPPPPPSRLSRAPYPARPAASSRSSWAGTALGLFKVCESLHNPSIQLNVLSEPSGRCSPPPAAPALGAPLSMAGWLYSSRCALLPHLASRGKFPTASLCPQAAAAWARPRAASCRLRSSPCAPSSPVPAVPPTVSPSPGRLSSAGQRQSTGGLGRSRRPHPAPPPTPPLSHSSGSRSRNEGRADRRPLPAAVRPARELDTAPTSSRKISLEDKKVCSKHWSRPQCDTRLQCVSVRIQLLISKNRSRTQLSSRDPALTKFSKLEEFCARLYSRREAHVLQCPVVGIYERKKSPFCKDASLSESHGPGAAAAEVIVVLTEENRLGTCEPWTGLWRWDGRMDGVRAEDGAVEVGWTDGQSESRGKGLWRWDWMHCLTEGCGEFFIFLRLLGSTSCIEDIQQICVRLSITTLPTSDSWPHESAGDMGLGRDFGSMRYLERSDGERPRESCPSSLVPLPVTELGGSLTPSAVDILIVSRLLQLAVHNSEEQDKASCFSSYFVGRTPSQVRWWVPGHPEFGHTLGGSAGPAYRHTRGTEDVSQWKDSKRNISRGKRRTVQQRTVEAHVRDGGAAPARNHRPAERKKSREQHMPLKGRPMTASSNEVPSPEAFHFPVLPSNDDHYLVVIQRIETGECQSCQASACHSSKTTYNVSVMVLAAIVLSRRLFIAPNAAPVMQHPPKMNAGQIIQVTCTSCSEEAGQPAGGFVATSPTTLHDVAENCVYIVVVTIKENNVPVYRPLSLEDQERASYYKHFSQSHGADRENALRAGRLCGAAYLTTVTTQEFLDETKAGVSPWPGSELPLLCRISEVNFDGWKIDGCQMQFDIDSGSCSEASHETTELVVRAARESSTSELSPPSQGLSCPLTGCPERAEQQCSADQASPTPEATSMAGDLEPKSKGVTAANLVKGFCGDSHEVRMRLRGFLSQFSTCTAEQLLTLADRSVIWDHYATSRAFASSRGGKGLELQVYNEPGGRGRSKANLWWAEEERAGRTHGKWAVTAGAAYTAGDKKSHLAWHLEDPVSGVARTVVVEQETELRPEELHCPVCTQQCAMETGKWVPISSTRKTETSLSENPSSKKGFQKPESKVQKGKVKAISVKLVGRGRRLWLPVFTKPSFSLIGLLGPHIGCNSGLSGSKGTAW</sequence>
<feature type="region of interest" description="Disordered" evidence="2">
    <location>
        <begin position="203"/>
        <end position="292"/>
    </location>
</feature>
<dbReference type="PANTHER" id="PTHR24216">
    <property type="entry name" value="PAXILLIN-RELATED"/>
    <property type="match status" value="1"/>
</dbReference>
<dbReference type="GO" id="GO:0005925">
    <property type="term" value="C:focal adhesion"/>
    <property type="evidence" value="ECO:0007669"/>
    <property type="project" value="UniProtKB-SubCell"/>
</dbReference>
<dbReference type="Proteomes" id="UP001488838">
    <property type="component" value="Unassembled WGS sequence"/>
</dbReference>
<evidence type="ECO:0000256" key="2">
    <source>
        <dbReference type="SAM" id="MobiDB-lite"/>
    </source>
</evidence>
<feature type="region of interest" description="Disordered" evidence="2">
    <location>
        <begin position="1143"/>
        <end position="1167"/>
    </location>
</feature>
<dbReference type="AlphaFoldDB" id="A0AAW0K6U0"/>
<name>A0AAW0K6U0_MYOGA</name>
<evidence type="ECO:0000256" key="1">
    <source>
        <dbReference type="ARBA" id="ARBA00004246"/>
    </source>
</evidence>
<feature type="region of interest" description="Disordered" evidence="2">
    <location>
        <begin position="1"/>
        <end position="64"/>
    </location>
</feature>
<evidence type="ECO:0000313" key="4">
    <source>
        <dbReference type="Proteomes" id="UP001488838"/>
    </source>
</evidence>
<keyword evidence="4" id="KW-1185">Reference proteome</keyword>
<feature type="region of interest" description="Disordered" evidence="2">
    <location>
        <begin position="955"/>
        <end position="977"/>
    </location>
</feature>
<reference evidence="3 4" key="1">
    <citation type="journal article" date="2023" name="bioRxiv">
        <title>Conserved and derived expression patterns and positive selection on dental genes reveal complex evolutionary context of ever-growing rodent molars.</title>
        <authorList>
            <person name="Calamari Z.T."/>
            <person name="Song A."/>
            <person name="Cohen E."/>
            <person name="Akter M."/>
            <person name="Roy R.D."/>
            <person name="Hallikas O."/>
            <person name="Christensen M.M."/>
            <person name="Li P."/>
            <person name="Marangoni P."/>
            <person name="Jernvall J."/>
            <person name="Klein O.D."/>
        </authorList>
    </citation>
    <scope>NUCLEOTIDE SEQUENCE [LARGE SCALE GENOMIC DNA]</scope>
    <source>
        <strain evidence="3">V071</strain>
    </source>
</reference>
<feature type="non-terminal residue" evidence="3">
    <location>
        <position position="1"/>
    </location>
</feature>